<keyword evidence="4" id="KW-0967">Endosome</keyword>
<keyword evidence="6" id="KW-0472">Membrane</keyword>
<evidence type="ECO:0000256" key="4">
    <source>
        <dbReference type="ARBA" id="ARBA00022753"/>
    </source>
</evidence>
<dbReference type="PANTHER" id="PTHR22761">
    <property type="entry name" value="CHARGED MULTIVESICULAR BODY PROTEIN"/>
    <property type="match status" value="1"/>
</dbReference>
<sequence>MGCLLGGSQNEGQPSRVNKDDKAIAELKITRDKVKTYQRKLETNIEHCKQAVKQCIKKKNKDRALLALRKQKFLDKNLETTRGELLTLEVLINDIENAQIQKNIYDSLKKGNEFLQNINQQLTLDDVEKLMEETFEAVEYQQKVSEALSQQGLKQDDKDLLKELERLDSLEALEVDLPNAPTNKLQQMDIEGPEKEERKVSSKRQQVLLA</sequence>
<dbReference type="PANTHER" id="PTHR22761:SF5">
    <property type="entry name" value="CHARGED MULTIVESICULAR BODY PROTEIN 6"/>
    <property type="match status" value="1"/>
</dbReference>
<feature type="region of interest" description="Disordered" evidence="7">
    <location>
        <begin position="178"/>
        <end position="210"/>
    </location>
</feature>
<dbReference type="Pfam" id="PF03357">
    <property type="entry name" value="Snf7"/>
    <property type="match status" value="1"/>
</dbReference>
<dbReference type="Proteomes" id="UP001162131">
    <property type="component" value="Unassembled WGS sequence"/>
</dbReference>
<dbReference type="EMBL" id="CAJZBQ010000021">
    <property type="protein sequence ID" value="CAG9319069.1"/>
    <property type="molecule type" value="Genomic_DNA"/>
</dbReference>
<dbReference type="GO" id="GO:0000815">
    <property type="term" value="C:ESCRT III complex"/>
    <property type="evidence" value="ECO:0007669"/>
    <property type="project" value="TreeGrafter"/>
</dbReference>
<comment type="similarity">
    <text evidence="2">Belongs to the SNF7 family.</text>
</comment>
<dbReference type="GO" id="GO:0006900">
    <property type="term" value="P:vesicle budding from membrane"/>
    <property type="evidence" value="ECO:0007669"/>
    <property type="project" value="TreeGrafter"/>
</dbReference>
<comment type="subcellular location">
    <subcellularLocation>
        <location evidence="1">Endosome membrane</location>
    </subcellularLocation>
</comment>
<evidence type="ECO:0000256" key="7">
    <source>
        <dbReference type="SAM" id="MobiDB-lite"/>
    </source>
</evidence>
<reference evidence="8" key="1">
    <citation type="submission" date="2021-09" db="EMBL/GenBank/DDBJ databases">
        <authorList>
            <consortium name="AG Swart"/>
            <person name="Singh M."/>
            <person name="Singh A."/>
            <person name="Seah K."/>
            <person name="Emmerich C."/>
        </authorList>
    </citation>
    <scope>NUCLEOTIDE SEQUENCE</scope>
    <source>
        <strain evidence="8">ATCC30299</strain>
    </source>
</reference>
<dbReference type="GO" id="GO:0015031">
    <property type="term" value="P:protein transport"/>
    <property type="evidence" value="ECO:0007669"/>
    <property type="project" value="UniProtKB-KW"/>
</dbReference>
<organism evidence="8 9">
    <name type="scientific">Blepharisma stoltei</name>
    <dbReference type="NCBI Taxonomy" id="1481888"/>
    <lineage>
        <taxon>Eukaryota</taxon>
        <taxon>Sar</taxon>
        <taxon>Alveolata</taxon>
        <taxon>Ciliophora</taxon>
        <taxon>Postciliodesmatophora</taxon>
        <taxon>Heterotrichea</taxon>
        <taxon>Heterotrichida</taxon>
        <taxon>Blepharismidae</taxon>
        <taxon>Blepharisma</taxon>
    </lineage>
</organism>
<keyword evidence="5" id="KW-0653">Protein transport</keyword>
<proteinExistence type="inferred from homology"/>
<evidence type="ECO:0000256" key="2">
    <source>
        <dbReference type="ARBA" id="ARBA00006190"/>
    </source>
</evidence>
<comment type="caution">
    <text evidence="8">The sequence shown here is derived from an EMBL/GenBank/DDBJ whole genome shotgun (WGS) entry which is preliminary data.</text>
</comment>
<keyword evidence="9" id="KW-1185">Reference proteome</keyword>
<evidence type="ECO:0000313" key="9">
    <source>
        <dbReference type="Proteomes" id="UP001162131"/>
    </source>
</evidence>
<name>A0AAU9IX18_9CILI</name>
<dbReference type="Gene3D" id="1.10.287.1060">
    <property type="entry name" value="ESAT-6-like"/>
    <property type="match status" value="1"/>
</dbReference>
<evidence type="ECO:0008006" key="10">
    <source>
        <dbReference type="Google" id="ProtNLM"/>
    </source>
</evidence>
<dbReference type="GO" id="GO:0005771">
    <property type="term" value="C:multivesicular body"/>
    <property type="evidence" value="ECO:0007669"/>
    <property type="project" value="TreeGrafter"/>
</dbReference>
<accession>A0AAU9IX18</accession>
<keyword evidence="3" id="KW-0813">Transport</keyword>
<evidence type="ECO:0000313" key="8">
    <source>
        <dbReference type="EMBL" id="CAG9319069.1"/>
    </source>
</evidence>
<evidence type="ECO:0000256" key="1">
    <source>
        <dbReference type="ARBA" id="ARBA00004608"/>
    </source>
</evidence>
<evidence type="ECO:0000256" key="5">
    <source>
        <dbReference type="ARBA" id="ARBA00022927"/>
    </source>
</evidence>
<dbReference type="InterPro" id="IPR005024">
    <property type="entry name" value="Snf7_fam"/>
</dbReference>
<dbReference type="AlphaFoldDB" id="A0AAU9IX18"/>
<evidence type="ECO:0000256" key="6">
    <source>
        <dbReference type="ARBA" id="ARBA00023136"/>
    </source>
</evidence>
<dbReference type="GO" id="GO:0032511">
    <property type="term" value="P:late endosome to vacuole transport via multivesicular body sorting pathway"/>
    <property type="evidence" value="ECO:0007669"/>
    <property type="project" value="TreeGrafter"/>
</dbReference>
<evidence type="ECO:0000256" key="3">
    <source>
        <dbReference type="ARBA" id="ARBA00022448"/>
    </source>
</evidence>
<protein>
    <recommendedName>
        <fullName evidence="10">Charged multivesicular body protein 6</fullName>
    </recommendedName>
</protein>
<gene>
    <name evidence="8" type="ORF">BSTOLATCC_MIC22419</name>
</gene>